<dbReference type="AlphaFoldDB" id="A0A9N8E6K0"/>
<dbReference type="Proteomes" id="UP001153069">
    <property type="component" value="Unassembled WGS sequence"/>
</dbReference>
<keyword evidence="1" id="KW-1133">Transmembrane helix</keyword>
<keyword evidence="1" id="KW-0812">Transmembrane</keyword>
<evidence type="ECO:0000313" key="3">
    <source>
        <dbReference type="Proteomes" id="UP001153069"/>
    </source>
</evidence>
<keyword evidence="1" id="KW-0472">Membrane</keyword>
<evidence type="ECO:0000313" key="2">
    <source>
        <dbReference type="EMBL" id="CAB9512704.1"/>
    </source>
</evidence>
<name>A0A9N8E6K0_9STRA</name>
<dbReference type="EMBL" id="CAICTM010000550">
    <property type="protein sequence ID" value="CAB9512704.1"/>
    <property type="molecule type" value="Genomic_DNA"/>
</dbReference>
<feature type="transmembrane region" description="Helical" evidence="1">
    <location>
        <begin position="67"/>
        <end position="89"/>
    </location>
</feature>
<reference evidence="2" key="1">
    <citation type="submission" date="2020-06" db="EMBL/GenBank/DDBJ databases">
        <authorList>
            <consortium name="Plant Systems Biology data submission"/>
        </authorList>
    </citation>
    <scope>NUCLEOTIDE SEQUENCE</scope>
    <source>
        <strain evidence="2">D6</strain>
    </source>
</reference>
<sequence>MKLHSVLKPEHAADLEKSNNEARALTFKHKATEELKYTAELESHALFKRNVKRGRASDSAKGNSDAWLAHCTSYFAFFLVGFHVELYFVQ</sequence>
<accession>A0A9N8E6K0</accession>
<evidence type="ECO:0000256" key="1">
    <source>
        <dbReference type="SAM" id="Phobius"/>
    </source>
</evidence>
<comment type="caution">
    <text evidence="2">The sequence shown here is derived from an EMBL/GenBank/DDBJ whole genome shotgun (WGS) entry which is preliminary data.</text>
</comment>
<organism evidence="2 3">
    <name type="scientific">Seminavis robusta</name>
    <dbReference type="NCBI Taxonomy" id="568900"/>
    <lineage>
        <taxon>Eukaryota</taxon>
        <taxon>Sar</taxon>
        <taxon>Stramenopiles</taxon>
        <taxon>Ochrophyta</taxon>
        <taxon>Bacillariophyta</taxon>
        <taxon>Bacillariophyceae</taxon>
        <taxon>Bacillariophycidae</taxon>
        <taxon>Naviculales</taxon>
        <taxon>Naviculaceae</taxon>
        <taxon>Seminavis</taxon>
    </lineage>
</organism>
<proteinExistence type="predicted"/>
<protein>
    <submittedName>
        <fullName evidence="2">Uncharacterized protein</fullName>
    </submittedName>
</protein>
<gene>
    <name evidence="2" type="ORF">SEMRO_551_G164840.1</name>
</gene>
<keyword evidence="3" id="KW-1185">Reference proteome</keyword>